<dbReference type="PANTHER" id="PTHR43095">
    <property type="entry name" value="SUGAR KINASE"/>
    <property type="match status" value="1"/>
</dbReference>
<accession>A9NW41</accession>
<keyword evidence="5 6" id="KW-0418">Kinase</keyword>
<evidence type="ECO:0000256" key="2">
    <source>
        <dbReference type="ARBA" id="ARBA00009156"/>
    </source>
</evidence>
<comment type="similarity">
    <text evidence="2 6">Belongs to the FGGY kinase family.</text>
</comment>
<evidence type="ECO:0000259" key="8">
    <source>
        <dbReference type="Pfam" id="PF02782"/>
    </source>
</evidence>
<evidence type="ECO:0000256" key="6">
    <source>
        <dbReference type="RuleBase" id="RU003733"/>
    </source>
</evidence>
<dbReference type="SUPFAM" id="SSF53067">
    <property type="entry name" value="Actin-like ATPase domain"/>
    <property type="match status" value="2"/>
</dbReference>
<evidence type="ECO:0000256" key="4">
    <source>
        <dbReference type="ARBA" id="ARBA00022679"/>
    </source>
</evidence>
<comment type="pathway">
    <text evidence="1">Polyol metabolism; glycerol degradation via glycerol kinase pathway; sn-glycerol 3-phosphate from glycerol: step 1/1.</text>
</comment>
<dbReference type="AlphaFoldDB" id="A9NW41"/>
<dbReference type="EC" id="2.7.1.30" evidence="3"/>
<dbReference type="UniPathway" id="UPA00618">
    <property type="reaction ID" value="UER00672"/>
</dbReference>
<dbReference type="CDD" id="cd07805">
    <property type="entry name" value="ASKHA_NBD_FGGY_CvXK-like"/>
    <property type="match status" value="1"/>
</dbReference>
<dbReference type="Gene3D" id="3.30.420.40">
    <property type="match status" value="2"/>
</dbReference>
<dbReference type="InterPro" id="IPR050406">
    <property type="entry name" value="FGGY_Carb_Kinase"/>
</dbReference>
<evidence type="ECO:0000256" key="3">
    <source>
        <dbReference type="ARBA" id="ARBA00012099"/>
    </source>
</evidence>
<proteinExistence type="evidence at transcript level"/>
<keyword evidence="4 6" id="KW-0808">Transferase</keyword>
<dbReference type="InterPro" id="IPR000577">
    <property type="entry name" value="Carb_kinase_FGGY"/>
</dbReference>
<evidence type="ECO:0000256" key="1">
    <source>
        <dbReference type="ARBA" id="ARBA00005190"/>
    </source>
</evidence>
<dbReference type="InterPro" id="IPR018484">
    <property type="entry name" value="FGGY_N"/>
</dbReference>
<dbReference type="Pfam" id="PF02782">
    <property type="entry name" value="FGGY_C"/>
    <property type="match status" value="1"/>
</dbReference>
<feature type="domain" description="Carbohydrate kinase FGGY C-terminal" evidence="8">
    <location>
        <begin position="319"/>
        <end position="510"/>
    </location>
</feature>
<dbReference type="PANTHER" id="PTHR43095:SF5">
    <property type="entry name" value="XYLULOSE KINASE"/>
    <property type="match status" value="1"/>
</dbReference>
<name>A9NW41_PICSI</name>
<organism evidence="9">
    <name type="scientific">Picea sitchensis</name>
    <name type="common">Sitka spruce</name>
    <name type="synonym">Pinus sitchensis</name>
    <dbReference type="NCBI Taxonomy" id="3332"/>
    <lineage>
        <taxon>Eukaryota</taxon>
        <taxon>Viridiplantae</taxon>
        <taxon>Streptophyta</taxon>
        <taxon>Embryophyta</taxon>
        <taxon>Tracheophyta</taxon>
        <taxon>Spermatophyta</taxon>
        <taxon>Pinopsida</taxon>
        <taxon>Pinidae</taxon>
        <taxon>Conifers I</taxon>
        <taxon>Pinales</taxon>
        <taxon>Pinaceae</taxon>
        <taxon>Picea</taxon>
    </lineage>
</organism>
<dbReference type="GO" id="GO:0004370">
    <property type="term" value="F:glycerol kinase activity"/>
    <property type="evidence" value="ECO:0007669"/>
    <property type="project" value="UniProtKB-EC"/>
</dbReference>
<evidence type="ECO:0000313" key="9">
    <source>
        <dbReference type="EMBL" id="ABK24852.1"/>
    </source>
</evidence>
<reference evidence="9" key="1">
    <citation type="journal article" date="2008" name="BMC Genomics">
        <title>A conifer genomics resource of 200,000 spruce (Picea spp.) ESTs and 6,464 high-quality, sequence-finished full-length cDNAs for Sitka spruce (Picea sitchensis).</title>
        <authorList>
            <person name="Ralph S.G."/>
            <person name="Chun H.J."/>
            <person name="Kolosova N."/>
            <person name="Cooper D."/>
            <person name="Oddy C."/>
            <person name="Ritland C.E."/>
            <person name="Kirkpatrick R."/>
            <person name="Moore R."/>
            <person name="Barber S."/>
            <person name="Holt R.A."/>
            <person name="Jones S.J."/>
            <person name="Marra M.A."/>
            <person name="Douglas C.J."/>
            <person name="Ritland K."/>
            <person name="Bohlmann J."/>
        </authorList>
    </citation>
    <scope>NUCLEOTIDE SEQUENCE</scope>
    <source>
        <tissue evidence="9">Green portion of the leader tissue</tissue>
    </source>
</reference>
<evidence type="ECO:0000259" key="7">
    <source>
        <dbReference type="Pfam" id="PF00370"/>
    </source>
</evidence>
<dbReference type="PIRSF" id="PIRSF000538">
    <property type="entry name" value="GlpK"/>
    <property type="match status" value="1"/>
</dbReference>
<dbReference type="PROSITE" id="PS00445">
    <property type="entry name" value="FGGY_KINASES_2"/>
    <property type="match status" value="1"/>
</dbReference>
<dbReference type="InterPro" id="IPR018483">
    <property type="entry name" value="Carb_kinase_FGGY_CS"/>
</dbReference>
<dbReference type="InterPro" id="IPR018485">
    <property type="entry name" value="FGGY_C"/>
</dbReference>
<feature type="domain" description="Carbohydrate kinase FGGY N-terminal" evidence="7">
    <location>
        <begin position="51"/>
        <end position="307"/>
    </location>
</feature>
<dbReference type="EMBL" id="EF085548">
    <property type="protein sequence ID" value="ABK24852.1"/>
    <property type="molecule type" value="mRNA"/>
</dbReference>
<dbReference type="Pfam" id="PF00370">
    <property type="entry name" value="FGGY_N"/>
    <property type="match status" value="1"/>
</dbReference>
<evidence type="ECO:0000256" key="5">
    <source>
        <dbReference type="ARBA" id="ARBA00022777"/>
    </source>
</evidence>
<dbReference type="GO" id="GO:0019563">
    <property type="term" value="P:glycerol catabolic process"/>
    <property type="evidence" value="ECO:0007669"/>
    <property type="project" value="UniProtKB-UniPathway"/>
</dbReference>
<dbReference type="InterPro" id="IPR043129">
    <property type="entry name" value="ATPase_NBD"/>
</dbReference>
<protein>
    <recommendedName>
        <fullName evidence="3">glycerol kinase</fullName>
        <ecNumber evidence="3">2.7.1.30</ecNumber>
    </recommendedName>
</protein>
<sequence length="568" mass="61235">MDAVRYMNWEWKFQVGNAQEVDRSLASRRTKMLSKPTRVRAQGSQNSEGSVLAIDVGTGGTKAALISSSGCLVSSAFASHQPPAPSPMGWQASMEQDQEGWWLAAKMAIKDCLSNNSSRNFGIWLPDAIALTGQMQDVILLPKEPASQKRNAILYSDARGFVEAEEIAELAGGSSSLVSTTGQLQGGTSLLAKLRWLDKHDMSAAAECKNILFGGHDYIAWKLTGALVTDATTASTTGLTDLSFQYAESLIKTVNLGHWLEMLPHIAPVDIPCGEVSEAAAIELGFPLLKAIPVLHCCGDAGACSLGAGAGIPGSMYGYLGTSGWVAGSFLRSPENVMRSVPGVFTLAHPDSTLVFRTGSIMTAGGNLAWAASNLVYTSRRDILLMKEVDKLARLAQTGCGGLLYLPFLTGERCPFEDPIARAAFIGISSDTTLPEMFRSIMEGVTFAMRSARDVMLDKPWADTGPLRLVGGGASSPLWPQIIANVFRQTVEVLEDSQDVGVKGAALLAGKWLGWHSTFSPGGDWLKVQRTYYPSHEDSLAFDSLFATYKEAYHSLKNIFEKLSRYRK</sequence>